<feature type="region of interest" description="Disordered" evidence="1">
    <location>
        <begin position="48"/>
        <end position="72"/>
    </location>
</feature>
<accession>A0A8S4GDX2</accession>
<evidence type="ECO:0000313" key="3">
    <source>
        <dbReference type="EMBL" id="CAG9136988.1"/>
    </source>
</evidence>
<dbReference type="PANTHER" id="PTHR21505:SF8">
    <property type="entry name" value="DPT-YFP REPRESSOR BY OVEREXPRESSION, ISOFORM D-RELATED"/>
    <property type="match status" value="1"/>
</dbReference>
<evidence type="ECO:0000259" key="2">
    <source>
        <dbReference type="PROSITE" id="PS51029"/>
    </source>
</evidence>
<comment type="caution">
    <text evidence="3">The sequence shown here is derived from an EMBL/GenBank/DDBJ whole genome shotgun (WGS) entry which is preliminary data.</text>
</comment>
<reference evidence="3" key="1">
    <citation type="submission" date="2020-11" db="EMBL/GenBank/DDBJ databases">
        <authorList>
            <person name="Whiteford S."/>
        </authorList>
    </citation>
    <scope>NUCLEOTIDE SEQUENCE</scope>
</reference>
<evidence type="ECO:0000256" key="1">
    <source>
        <dbReference type="SAM" id="MobiDB-lite"/>
    </source>
</evidence>
<feature type="compositionally biased region" description="Acidic residues" evidence="1">
    <location>
        <begin position="243"/>
        <end position="254"/>
    </location>
</feature>
<dbReference type="EMBL" id="CAJHNJ030000174">
    <property type="protein sequence ID" value="CAG9136988.1"/>
    <property type="molecule type" value="Genomic_DNA"/>
</dbReference>
<name>A0A8S4GDX2_PLUXY</name>
<dbReference type="Proteomes" id="UP000653454">
    <property type="component" value="Unassembled WGS sequence"/>
</dbReference>
<sequence length="387" mass="43874">MEPYNEATLHRASLTSEDLLGAQIAAGQNENKCRCISDLARPPPMIPESPHSSGIASYPTGGTTPPRPRPARLARRPTVQHVGSLVSRHSRREPRARISQNNKHKLTSFTMVSVSHSKQKQFYMEFLEIYKSYPCLWDNQSPIYMRKDLKRKADQALLLKYKEIDPGATIHCMKKKLDCFRNSYRREQKKVQESLKRNSSPDEVYTPTLWYYDFMSFLPDTPRPGSSAVTKTPVKICKAEPNPDPEGDPEYDEVDTSAFESTMITYDSASDDEPASPPSRPPKKKKKSIKKETSITREDQSETVDTHVFNYQSPAEIEDECSAFATNMKIQMRELDVTQKYIAQKLISDIMFLGRTQQLNLNSIVLVNGDGNAKQQASPSTSHGEYN</sequence>
<dbReference type="PANTHER" id="PTHR21505">
    <property type="entry name" value="MADF DOMAIN-CONTAINING PROTEIN-RELATED"/>
    <property type="match status" value="1"/>
</dbReference>
<feature type="domain" description="MADF" evidence="2">
    <location>
        <begin position="125"/>
        <end position="223"/>
    </location>
</feature>
<dbReference type="InterPro" id="IPR006578">
    <property type="entry name" value="MADF-dom"/>
</dbReference>
<proteinExistence type="predicted"/>
<keyword evidence="4" id="KW-1185">Reference proteome</keyword>
<dbReference type="Pfam" id="PF10545">
    <property type="entry name" value="MADF_DNA_bdg"/>
    <property type="match status" value="1"/>
</dbReference>
<evidence type="ECO:0000313" key="4">
    <source>
        <dbReference type="Proteomes" id="UP000653454"/>
    </source>
</evidence>
<gene>
    <name evidence="3" type="ORF">PLXY2_LOCUS15246</name>
</gene>
<feature type="compositionally biased region" description="Basic and acidic residues" evidence="1">
    <location>
        <begin position="290"/>
        <end position="300"/>
    </location>
</feature>
<feature type="region of interest" description="Disordered" evidence="1">
    <location>
        <begin position="224"/>
        <end position="254"/>
    </location>
</feature>
<organism evidence="3 4">
    <name type="scientific">Plutella xylostella</name>
    <name type="common">Diamondback moth</name>
    <name type="synonym">Plutella maculipennis</name>
    <dbReference type="NCBI Taxonomy" id="51655"/>
    <lineage>
        <taxon>Eukaryota</taxon>
        <taxon>Metazoa</taxon>
        <taxon>Ecdysozoa</taxon>
        <taxon>Arthropoda</taxon>
        <taxon>Hexapoda</taxon>
        <taxon>Insecta</taxon>
        <taxon>Pterygota</taxon>
        <taxon>Neoptera</taxon>
        <taxon>Endopterygota</taxon>
        <taxon>Lepidoptera</taxon>
        <taxon>Glossata</taxon>
        <taxon>Ditrysia</taxon>
        <taxon>Yponomeutoidea</taxon>
        <taxon>Plutellidae</taxon>
        <taxon>Plutella</taxon>
    </lineage>
</organism>
<dbReference type="PROSITE" id="PS51029">
    <property type="entry name" value="MADF"/>
    <property type="match status" value="1"/>
</dbReference>
<dbReference type="SMART" id="SM00595">
    <property type="entry name" value="MADF"/>
    <property type="match status" value="1"/>
</dbReference>
<protein>
    <submittedName>
        <fullName evidence="3">(diamondback moth) hypothetical protein</fullName>
    </submittedName>
</protein>
<feature type="region of interest" description="Disordered" evidence="1">
    <location>
        <begin position="266"/>
        <end position="304"/>
    </location>
</feature>
<dbReference type="AlphaFoldDB" id="A0A8S4GDX2"/>